<dbReference type="PANTHER" id="PTHR30487">
    <property type="entry name" value="TYPE 4 PREPILIN-LIKE PROTEINS LEADER PEPTIDE-PROCESSING ENZYME"/>
    <property type="match status" value="1"/>
</dbReference>
<dbReference type="AlphaFoldDB" id="A0A240EHD4"/>
<comment type="similarity">
    <text evidence="2">Belongs to the peptidase A24 family.</text>
</comment>
<reference evidence="11" key="1">
    <citation type="submission" date="2016-06" db="EMBL/GenBank/DDBJ databases">
        <authorList>
            <person name="Rodrigo-Torres L."/>
            <person name="Arahal R.D."/>
            <person name="Lucena T."/>
        </authorList>
    </citation>
    <scope>NUCLEOTIDE SEQUENCE [LARGE SCALE GENOMIC DNA]</scope>
    <source>
        <strain evidence="11">CECT8203</strain>
    </source>
</reference>
<evidence type="ECO:0000256" key="5">
    <source>
        <dbReference type="ARBA" id="ARBA00022989"/>
    </source>
</evidence>
<comment type="subcellular location">
    <subcellularLocation>
        <location evidence="1">Cell membrane</location>
        <topology evidence="1">Multi-pass membrane protein</topology>
    </subcellularLocation>
</comment>
<dbReference type="InterPro" id="IPR000045">
    <property type="entry name" value="Prepilin_IV_endopep_pep"/>
</dbReference>
<keyword evidence="11" id="KW-1185">Reference proteome</keyword>
<feature type="transmembrane region" description="Helical" evidence="7">
    <location>
        <begin position="183"/>
        <end position="209"/>
    </location>
</feature>
<protein>
    <submittedName>
        <fullName evidence="10">Type 4 prepilin-like proteins leader peptide-processing enzyme</fullName>
    </submittedName>
</protein>
<feature type="transmembrane region" description="Helical" evidence="7">
    <location>
        <begin position="20"/>
        <end position="41"/>
    </location>
</feature>
<feature type="transmembrane region" description="Helical" evidence="7">
    <location>
        <begin position="229"/>
        <end position="257"/>
    </location>
</feature>
<keyword evidence="5 7" id="KW-1133">Transmembrane helix</keyword>
<evidence type="ECO:0000313" key="11">
    <source>
        <dbReference type="Proteomes" id="UP000219336"/>
    </source>
</evidence>
<dbReference type="GO" id="GO:0005886">
    <property type="term" value="C:plasma membrane"/>
    <property type="evidence" value="ECO:0007669"/>
    <property type="project" value="UniProtKB-SubCell"/>
</dbReference>
<keyword evidence="3" id="KW-1003">Cell membrane</keyword>
<feature type="transmembrane region" description="Helical" evidence="7">
    <location>
        <begin position="269"/>
        <end position="286"/>
    </location>
</feature>
<gene>
    <name evidence="10" type="primary">outO_1</name>
    <name evidence="10" type="ORF">VTH8203_01526</name>
</gene>
<dbReference type="GO" id="GO:0006465">
    <property type="term" value="P:signal peptide processing"/>
    <property type="evidence" value="ECO:0007669"/>
    <property type="project" value="TreeGrafter"/>
</dbReference>
<evidence type="ECO:0000256" key="3">
    <source>
        <dbReference type="ARBA" id="ARBA00022475"/>
    </source>
</evidence>
<dbReference type="Pfam" id="PF01478">
    <property type="entry name" value="Peptidase_A24"/>
    <property type="match status" value="1"/>
</dbReference>
<dbReference type="PANTHER" id="PTHR30487:SF0">
    <property type="entry name" value="PREPILIN LEADER PEPTIDASE_N-METHYLTRANSFERASE-RELATED"/>
    <property type="match status" value="1"/>
</dbReference>
<dbReference type="InterPro" id="IPR050882">
    <property type="entry name" value="Prepilin_peptidase/N-MTase"/>
</dbReference>
<dbReference type="Gene3D" id="1.20.120.1220">
    <property type="match status" value="1"/>
</dbReference>
<feature type="domain" description="Prepilin peptidase A24 N-terminal" evidence="9">
    <location>
        <begin position="28"/>
        <end position="136"/>
    </location>
</feature>
<evidence type="ECO:0000256" key="1">
    <source>
        <dbReference type="ARBA" id="ARBA00004651"/>
    </source>
</evidence>
<evidence type="ECO:0000256" key="2">
    <source>
        <dbReference type="ARBA" id="ARBA00005801"/>
    </source>
</evidence>
<feature type="transmembrane region" description="Helical" evidence="7">
    <location>
        <begin position="120"/>
        <end position="137"/>
    </location>
</feature>
<evidence type="ECO:0000256" key="4">
    <source>
        <dbReference type="ARBA" id="ARBA00022692"/>
    </source>
</evidence>
<dbReference type="EMBL" id="OANU01000015">
    <property type="protein sequence ID" value="SNX47911.1"/>
    <property type="molecule type" value="Genomic_DNA"/>
</dbReference>
<organism evidence="10 11">
    <name type="scientific">Vibrio thalassae</name>
    <dbReference type="NCBI Taxonomy" id="1243014"/>
    <lineage>
        <taxon>Bacteria</taxon>
        <taxon>Pseudomonadati</taxon>
        <taxon>Pseudomonadota</taxon>
        <taxon>Gammaproteobacteria</taxon>
        <taxon>Vibrionales</taxon>
        <taxon>Vibrionaceae</taxon>
        <taxon>Vibrio</taxon>
    </lineage>
</organism>
<dbReference type="RefSeq" id="WP_096993136.1">
    <property type="nucleotide sequence ID" value="NZ_JBHSII010000006.1"/>
</dbReference>
<sequence length="288" mass="31897">MDLFFNTAFDLYQLITHNSFARVVFALLTGAMIGSFINVVVYRLPQMLKNYAVIDMHLMHPTELTESRARALLADVGLGGRSITPCCDNRIKARHNIPIISYLFLRGRCAYCSTLISSRYLINELVMALLCVLLVMLGLNNLALFFMTSITALLLIVANIDIRYRLLPPQLTMPIGFTAILMVHYDLVLITMSQGIISAIALYIFLTVANDFVAKTKGQILLGQGDVELIVAVTIAIGAQMSLTVLALATLSSWLVAKIRRVEGKKERAFGQYISVFTFGALLILVQT</sequence>
<dbReference type="Proteomes" id="UP000219336">
    <property type="component" value="Unassembled WGS sequence"/>
</dbReference>
<evidence type="ECO:0000256" key="7">
    <source>
        <dbReference type="SAM" id="Phobius"/>
    </source>
</evidence>
<feature type="transmembrane region" description="Helical" evidence="7">
    <location>
        <begin position="143"/>
        <end position="162"/>
    </location>
</feature>
<dbReference type="Pfam" id="PF06750">
    <property type="entry name" value="A24_N_bact"/>
    <property type="match status" value="1"/>
</dbReference>
<proteinExistence type="inferred from homology"/>
<dbReference type="OrthoDB" id="9789291at2"/>
<dbReference type="GO" id="GO:0004190">
    <property type="term" value="F:aspartic-type endopeptidase activity"/>
    <property type="evidence" value="ECO:0007669"/>
    <property type="project" value="InterPro"/>
</dbReference>
<evidence type="ECO:0000259" key="9">
    <source>
        <dbReference type="Pfam" id="PF06750"/>
    </source>
</evidence>
<evidence type="ECO:0000256" key="6">
    <source>
        <dbReference type="ARBA" id="ARBA00023136"/>
    </source>
</evidence>
<keyword evidence="4 7" id="KW-0812">Transmembrane</keyword>
<dbReference type="InterPro" id="IPR010627">
    <property type="entry name" value="Prepilin_pept_A24_N"/>
</dbReference>
<name>A0A240EHD4_9VIBR</name>
<accession>A0A240EHD4</accession>
<keyword evidence="6 7" id="KW-0472">Membrane</keyword>
<evidence type="ECO:0000259" key="8">
    <source>
        <dbReference type="Pfam" id="PF01478"/>
    </source>
</evidence>
<feature type="domain" description="Prepilin type IV endopeptidase peptidase" evidence="8">
    <location>
        <begin position="150"/>
        <end position="252"/>
    </location>
</feature>
<evidence type="ECO:0000313" key="10">
    <source>
        <dbReference type="EMBL" id="SNX47911.1"/>
    </source>
</evidence>